<accession>A0A4Q2K3U4</accession>
<comment type="cofactor">
    <cofactor evidence="2">
        <name>[4Fe-4S] cluster</name>
        <dbReference type="ChEBI" id="CHEBI:49883"/>
    </cofactor>
</comment>
<evidence type="ECO:0000256" key="1">
    <source>
        <dbReference type="ARBA" id="ARBA00001917"/>
    </source>
</evidence>
<evidence type="ECO:0000256" key="5">
    <source>
        <dbReference type="ARBA" id="ARBA00022643"/>
    </source>
</evidence>
<dbReference type="PRINTS" id="PR00368">
    <property type="entry name" value="FADPNR"/>
</dbReference>
<keyword evidence="7" id="KW-0560">Oxidoreductase</keyword>
<evidence type="ECO:0000256" key="7">
    <source>
        <dbReference type="ARBA" id="ARBA00023002"/>
    </source>
</evidence>
<proteinExistence type="inferred from homology"/>
<name>A0A4Q2K3U4_9ACTN</name>
<dbReference type="SUPFAM" id="SSF51905">
    <property type="entry name" value="FAD/NAD(P)-binding domain"/>
    <property type="match status" value="1"/>
</dbReference>
<keyword evidence="6" id="KW-0479">Metal-binding</keyword>
<dbReference type="EMBL" id="SDPW01000001">
    <property type="protein sequence ID" value="RXZ54274.1"/>
    <property type="molecule type" value="Genomic_DNA"/>
</dbReference>
<dbReference type="InterPro" id="IPR013785">
    <property type="entry name" value="Aldolase_TIM"/>
</dbReference>
<organism evidence="12 13">
    <name type="scientific">Senegalimassilia faecalis</name>
    <dbReference type="NCBI Taxonomy" id="2509433"/>
    <lineage>
        <taxon>Bacteria</taxon>
        <taxon>Bacillati</taxon>
        <taxon>Actinomycetota</taxon>
        <taxon>Coriobacteriia</taxon>
        <taxon>Coriobacteriales</taxon>
        <taxon>Coriobacteriaceae</taxon>
        <taxon>Senegalimassilia</taxon>
    </lineage>
</organism>
<comment type="caution">
    <text evidence="12">The sequence shown here is derived from an EMBL/GenBank/DDBJ whole genome shotgun (WGS) entry which is preliminary data.</text>
</comment>
<protein>
    <submittedName>
        <fullName evidence="12">FAD-dependent oxidoreductase</fullName>
    </submittedName>
</protein>
<keyword evidence="8" id="KW-0408">Iron</keyword>
<evidence type="ECO:0000256" key="2">
    <source>
        <dbReference type="ARBA" id="ARBA00001966"/>
    </source>
</evidence>
<evidence type="ECO:0000259" key="10">
    <source>
        <dbReference type="Pfam" id="PF00724"/>
    </source>
</evidence>
<dbReference type="Gene3D" id="3.40.50.720">
    <property type="entry name" value="NAD(P)-binding Rossmann-like Domain"/>
    <property type="match status" value="1"/>
</dbReference>
<evidence type="ECO:0000256" key="6">
    <source>
        <dbReference type="ARBA" id="ARBA00022723"/>
    </source>
</evidence>
<evidence type="ECO:0000259" key="11">
    <source>
        <dbReference type="Pfam" id="PF07992"/>
    </source>
</evidence>
<dbReference type="InterPro" id="IPR001155">
    <property type="entry name" value="OxRdtase_FMN_N"/>
</dbReference>
<dbReference type="Proteomes" id="UP000293345">
    <property type="component" value="Unassembled WGS sequence"/>
</dbReference>
<dbReference type="Gene3D" id="3.50.50.60">
    <property type="entry name" value="FAD/NAD(P)-binding domain"/>
    <property type="match status" value="1"/>
</dbReference>
<dbReference type="Pfam" id="PF00724">
    <property type="entry name" value="Oxidored_FMN"/>
    <property type="match status" value="1"/>
</dbReference>
<dbReference type="GO" id="GO:0051536">
    <property type="term" value="F:iron-sulfur cluster binding"/>
    <property type="evidence" value="ECO:0007669"/>
    <property type="project" value="UniProtKB-KW"/>
</dbReference>
<evidence type="ECO:0000256" key="9">
    <source>
        <dbReference type="ARBA" id="ARBA00023014"/>
    </source>
</evidence>
<dbReference type="PANTHER" id="PTHR42917:SF2">
    <property type="entry name" value="2,4-DIENOYL-COA REDUCTASE [(2E)-ENOYL-COA-PRODUCING]"/>
    <property type="match status" value="1"/>
</dbReference>
<keyword evidence="9" id="KW-0411">Iron-sulfur</keyword>
<feature type="domain" description="FAD/NAD(P)-binding" evidence="11">
    <location>
        <begin position="391"/>
        <end position="656"/>
    </location>
</feature>
<evidence type="ECO:0000256" key="3">
    <source>
        <dbReference type="ARBA" id="ARBA00011048"/>
    </source>
</evidence>
<dbReference type="InterPro" id="IPR036188">
    <property type="entry name" value="FAD/NAD-bd_sf"/>
</dbReference>
<evidence type="ECO:0000256" key="8">
    <source>
        <dbReference type="ARBA" id="ARBA00023004"/>
    </source>
</evidence>
<dbReference type="SUPFAM" id="SSF51395">
    <property type="entry name" value="FMN-linked oxidoreductases"/>
    <property type="match status" value="1"/>
</dbReference>
<dbReference type="OrthoDB" id="3169239at2"/>
<dbReference type="GO" id="GO:0046872">
    <property type="term" value="F:metal ion binding"/>
    <property type="evidence" value="ECO:0007669"/>
    <property type="project" value="UniProtKB-KW"/>
</dbReference>
<evidence type="ECO:0000256" key="4">
    <source>
        <dbReference type="ARBA" id="ARBA00022630"/>
    </source>
</evidence>
<keyword evidence="13" id="KW-1185">Reference proteome</keyword>
<sequence>MAKYQKLLEPLKIGNVELKNRFVMLPMTIEKVDNYHVTDDLVDFYEKRAEGGVGLVEIGSAYVCDCFNTTPKYHTTTGACGIWDDEFIPGFKRVADVCHEHGSKVAAQLQLCYEWRATGEDPLLSYSPSKDVMSGPFVGMPEREFTKEEIAILVDQYGAAAKRCKEAGIDIIEIHAGIGYMVMRFLSKYSNHRTDEYGGSPENRARLLTEIIDKIHETCGADMPILIRISADDLMPGGNRIEDTLELVPIIEKHGVDAWSVQAGFHEAPRPVANQIVPEGEFIDLAKQVKTVTNKPVFPGTRINTLDMCDKIMNEGYGDAVGMGRQFIADPETANKVAAGHPEQVRPCIVCSRCLDNIFIGKPCQCSVNAHVWQGVKVGTPEEHPAEKQKHVVVIGAGPGGCEAARVAAIRGHKVTLIDKSDRVGGLLNMAQVLNAKIEPLVKYWNEEIKLHPNIELKLNTKVDAAAVKALNPDEVIVSPGGGIIALDVPGINGKNVVKSEDIKEMCAGKVPEGKGMLWKAAVAAIKAQGGTVEFMRFGLNMASGPTAIVGKRVVVVGGGFAGLEVAEAMCENRQITVIEEAKKLGNGIGIIDKNPTINLVKSKGVKLMPLTKLVEVTKKGAKVQNVETGEETLLECDTVLTSLGVEQNTALYDEIKAVFPNAILIGDATTPAGKVFRTLEAVKGGYEAAMSI</sequence>
<evidence type="ECO:0000313" key="13">
    <source>
        <dbReference type="Proteomes" id="UP000293345"/>
    </source>
</evidence>
<reference evidence="12 13" key="1">
    <citation type="submission" date="2019-01" db="EMBL/GenBank/DDBJ databases">
        <title>Senegalimassilia sp. nov. KGMB04484 isolated human feces.</title>
        <authorList>
            <person name="Han K.-I."/>
            <person name="Kim J.-S."/>
            <person name="Lee K.C."/>
            <person name="Suh M.K."/>
            <person name="Eom M.K."/>
            <person name="Lee J.H."/>
            <person name="Park S.-H."/>
            <person name="Kang S.W."/>
            <person name="Park J.-E."/>
            <person name="Oh B.S."/>
            <person name="Yu S.Y."/>
            <person name="Choi S.-H."/>
            <person name="Lee D.H."/>
            <person name="Yoon H."/>
            <person name="Kim B.-Y."/>
            <person name="Lee J.H."/>
            <person name="Lee J.-S."/>
        </authorList>
    </citation>
    <scope>NUCLEOTIDE SEQUENCE [LARGE SCALE GENOMIC DNA]</scope>
    <source>
        <strain evidence="12 13">KGMB04484</strain>
    </source>
</reference>
<dbReference type="AlphaFoldDB" id="A0A4Q2K3U4"/>
<dbReference type="GO" id="GO:0010181">
    <property type="term" value="F:FMN binding"/>
    <property type="evidence" value="ECO:0007669"/>
    <property type="project" value="InterPro"/>
</dbReference>
<keyword evidence="5" id="KW-0288">FMN</keyword>
<evidence type="ECO:0000313" key="12">
    <source>
        <dbReference type="EMBL" id="RXZ54274.1"/>
    </source>
</evidence>
<dbReference type="PRINTS" id="PR00411">
    <property type="entry name" value="PNDRDTASEI"/>
</dbReference>
<comment type="similarity">
    <text evidence="3">In the N-terminal section; belongs to the NADH:flavin oxidoreductase/NADH oxidase family.</text>
</comment>
<dbReference type="RefSeq" id="WP_129424484.1">
    <property type="nucleotide sequence ID" value="NZ_SDPW01000001.1"/>
</dbReference>
<keyword evidence="4" id="KW-0285">Flavoprotein</keyword>
<dbReference type="InterPro" id="IPR051793">
    <property type="entry name" value="NADH:flavin_oxidoreductase"/>
</dbReference>
<dbReference type="InterPro" id="IPR023753">
    <property type="entry name" value="FAD/NAD-binding_dom"/>
</dbReference>
<comment type="cofactor">
    <cofactor evidence="1">
        <name>FMN</name>
        <dbReference type="ChEBI" id="CHEBI:58210"/>
    </cofactor>
</comment>
<dbReference type="CDD" id="cd02803">
    <property type="entry name" value="OYE_like_FMN_family"/>
    <property type="match status" value="1"/>
</dbReference>
<dbReference type="Pfam" id="PF07992">
    <property type="entry name" value="Pyr_redox_2"/>
    <property type="match status" value="1"/>
</dbReference>
<gene>
    <name evidence="12" type="ORF">ET524_07125</name>
</gene>
<feature type="domain" description="NADH:flavin oxidoreductase/NADH oxidase N-terminal" evidence="10">
    <location>
        <begin position="6"/>
        <end position="343"/>
    </location>
</feature>
<dbReference type="PANTHER" id="PTHR42917">
    <property type="entry name" value="2,4-DIENOYL-COA REDUCTASE"/>
    <property type="match status" value="1"/>
</dbReference>
<dbReference type="Gene3D" id="3.20.20.70">
    <property type="entry name" value="Aldolase class I"/>
    <property type="match status" value="1"/>
</dbReference>
<dbReference type="GO" id="GO:0016491">
    <property type="term" value="F:oxidoreductase activity"/>
    <property type="evidence" value="ECO:0007669"/>
    <property type="project" value="UniProtKB-KW"/>
</dbReference>